<reference evidence="1 2" key="1">
    <citation type="submission" date="2022-01" db="EMBL/GenBank/DDBJ databases">
        <title>Alkalihalobacillus sp. EGI L200015, a novel bacterium isolated from a salt lake sediment.</title>
        <authorList>
            <person name="Gao L."/>
            <person name="Fang B.-Z."/>
            <person name="Li W.-J."/>
        </authorList>
    </citation>
    <scope>NUCLEOTIDE SEQUENCE [LARGE SCALE GENOMIC DNA]</scope>
    <source>
        <strain evidence="1 2">KCTC 12718</strain>
    </source>
</reference>
<keyword evidence="2" id="KW-1185">Reference proteome</keyword>
<evidence type="ECO:0000313" key="1">
    <source>
        <dbReference type="EMBL" id="MCF6139215.1"/>
    </source>
</evidence>
<organism evidence="1 2">
    <name type="scientific">Pseudalkalibacillus berkeleyi</name>
    <dbReference type="NCBI Taxonomy" id="1069813"/>
    <lineage>
        <taxon>Bacteria</taxon>
        <taxon>Bacillati</taxon>
        <taxon>Bacillota</taxon>
        <taxon>Bacilli</taxon>
        <taxon>Bacillales</taxon>
        <taxon>Fictibacillaceae</taxon>
        <taxon>Pseudalkalibacillus</taxon>
    </lineage>
</organism>
<accession>A0ABS9H5H1</accession>
<proteinExistence type="predicted"/>
<evidence type="ECO:0000313" key="2">
    <source>
        <dbReference type="Proteomes" id="UP001649381"/>
    </source>
</evidence>
<protein>
    <submittedName>
        <fullName evidence="1">Uncharacterized protein</fullName>
    </submittedName>
</protein>
<name>A0ABS9H5H1_9BACL</name>
<dbReference type="RefSeq" id="WP_236337984.1">
    <property type="nucleotide sequence ID" value="NZ_JAKIJS010000002.1"/>
</dbReference>
<comment type="caution">
    <text evidence="1">The sequence shown here is derived from an EMBL/GenBank/DDBJ whole genome shotgun (WGS) entry which is preliminary data.</text>
</comment>
<sequence>MGFWNRNERVRAVIDQAVESAMENIKEGSDASAAVVQEDDIIAAVSVAIGDDLSASASAAVADEDIIPAYAMNVRTITAPPSL</sequence>
<dbReference type="EMBL" id="JAKIJS010000002">
    <property type="protein sequence ID" value="MCF6139215.1"/>
    <property type="molecule type" value="Genomic_DNA"/>
</dbReference>
<gene>
    <name evidence="1" type="ORF">L2716_15880</name>
</gene>
<dbReference type="Proteomes" id="UP001649381">
    <property type="component" value="Unassembled WGS sequence"/>
</dbReference>